<keyword evidence="7" id="KW-1185">Reference proteome</keyword>
<name>A0AAV1G3A9_XYRNO</name>
<feature type="compositionally biased region" description="Polar residues" evidence="4">
    <location>
        <begin position="258"/>
        <end position="267"/>
    </location>
</feature>
<gene>
    <name evidence="6" type="ORF">XNOV1_A033698</name>
</gene>
<dbReference type="PANTHER" id="PTHR31838">
    <property type="entry name" value="CENTROSOMAL PROTEIN OF 55 KDA"/>
    <property type="match status" value="1"/>
</dbReference>
<dbReference type="GO" id="GO:0051896">
    <property type="term" value="P:regulation of phosphatidylinositol 3-kinase/protein kinase B signal transduction"/>
    <property type="evidence" value="ECO:0007669"/>
    <property type="project" value="InterPro"/>
</dbReference>
<evidence type="ECO:0000256" key="1">
    <source>
        <dbReference type="ARBA" id="ARBA00004496"/>
    </source>
</evidence>
<keyword evidence="2" id="KW-0963">Cytoplasm</keyword>
<dbReference type="GO" id="GO:0005737">
    <property type="term" value="C:cytoplasm"/>
    <property type="evidence" value="ECO:0007669"/>
    <property type="project" value="UniProtKB-SubCell"/>
</dbReference>
<dbReference type="Proteomes" id="UP001178508">
    <property type="component" value="Chromosome 11"/>
</dbReference>
<evidence type="ECO:0000259" key="5">
    <source>
        <dbReference type="Pfam" id="PF12180"/>
    </source>
</evidence>
<dbReference type="AlphaFoldDB" id="A0AAV1G3A9"/>
<sequence length="303" mass="35826">MVPAKYRVSLRKKLKAELEGAVSILSKENDYLKKTLNEFHLHYSALNKLLEGSTSDEDVSTDDVRQLESNLKDALEKNKQWLEYDQQREAYVRAILDRMLWLEKQLNEANQACLQRHNERHSDEKDQIRQMQEHYETLLLKANDKLELLRYKLDRTSQNLIRTQNSCKERESEVEELRRQLQTFKLGALEDPGCAEDLRSRLDEERRKSANLELQADIRERFFKNGYQDDQKRIADLERQREQQDHIPGKVATPPSPSTRDSLQSFPHNSLKDESCLECPICQTQYPAHQYRDLIYHLDVCHD</sequence>
<organism evidence="6 7">
    <name type="scientific">Xyrichtys novacula</name>
    <name type="common">Pearly razorfish</name>
    <name type="synonym">Hemipteronotus novacula</name>
    <dbReference type="NCBI Taxonomy" id="13765"/>
    <lineage>
        <taxon>Eukaryota</taxon>
        <taxon>Metazoa</taxon>
        <taxon>Chordata</taxon>
        <taxon>Craniata</taxon>
        <taxon>Vertebrata</taxon>
        <taxon>Euteleostomi</taxon>
        <taxon>Actinopterygii</taxon>
        <taxon>Neopterygii</taxon>
        <taxon>Teleostei</taxon>
        <taxon>Neoteleostei</taxon>
        <taxon>Acanthomorphata</taxon>
        <taxon>Eupercaria</taxon>
        <taxon>Labriformes</taxon>
        <taxon>Labridae</taxon>
        <taxon>Xyrichtys</taxon>
    </lineage>
</organism>
<protein>
    <submittedName>
        <fullName evidence="6">Centrosomal protein of 55 kDa-like isoform X6</fullName>
    </submittedName>
</protein>
<dbReference type="EMBL" id="OY660874">
    <property type="protein sequence ID" value="CAJ1067381.1"/>
    <property type="molecule type" value="Genomic_DNA"/>
</dbReference>
<keyword evidence="3" id="KW-0175">Coiled coil</keyword>
<accession>A0AAV1G3A9</accession>
<dbReference type="Pfam" id="PF12180">
    <property type="entry name" value="EABR"/>
    <property type="match status" value="1"/>
</dbReference>
<evidence type="ECO:0000256" key="2">
    <source>
        <dbReference type="ARBA" id="ARBA00022490"/>
    </source>
</evidence>
<dbReference type="Gene3D" id="1.20.5.1180">
    <property type="entry name" value="Geminin coiled-coil domain"/>
    <property type="match status" value="1"/>
</dbReference>
<dbReference type="InterPro" id="IPR038926">
    <property type="entry name" value="CEP55"/>
</dbReference>
<evidence type="ECO:0000313" key="7">
    <source>
        <dbReference type="Proteomes" id="UP001178508"/>
    </source>
</evidence>
<feature type="domain" description="TSG101 and ALIX binding" evidence="5">
    <location>
        <begin position="70"/>
        <end position="101"/>
    </location>
</feature>
<dbReference type="GO" id="GO:0030496">
    <property type="term" value="C:midbody"/>
    <property type="evidence" value="ECO:0007669"/>
    <property type="project" value="TreeGrafter"/>
</dbReference>
<evidence type="ECO:0000256" key="3">
    <source>
        <dbReference type="ARBA" id="ARBA00023054"/>
    </source>
</evidence>
<dbReference type="InterPro" id="IPR022008">
    <property type="entry name" value="EABR"/>
</dbReference>
<comment type="subcellular location">
    <subcellularLocation>
        <location evidence="1">Cytoplasm</location>
    </subcellularLocation>
</comment>
<reference evidence="6" key="1">
    <citation type="submission" date="2023-08" db="EMBL/GenBank/DDBJ databases">
        <authorList>
            <person name="Alioto T."/>
            <person name="Alioto T."/>
            <person name="Gomez Garrido J."/>
        </authorList>
    </citation>
    <scope>NUCLEOTIDE SEQUENCE</scope>
</reference>
<evidence type="ECO:0000256" key="4">
    <source>
        <dbReference type="SAM" id="MobiDB-lite"/>
    </source>
</evidence>
<proteinExistence type="predicted"/>
<dbReference type="GO" id="GO:0000281">
    <property type="term" value="P:mitotic cytokinesis"/>
    <property type="evidence" value="ECO:0007669"/>
    <property type="project" value="InterPro"/>
</dbReference>
<dbReference type="GO" id="GO:0045184">
    <property type="term" value="P:establishment of protein localization"/>
    <property type="evidence" value="ECO:0007669"/>
    <property type="project" value="TreeGrafter"/>
</dbReference>
<feature type="region of interest" description="Disordered" evidence="4">
    <location>
        <begin position="240"/>
        <end position="267"/>
    </location>
</feature>
<evidence type="ECO:0000313" key="6">
    <source>
        <dbReference type="EMBL" id="CAJ1067381.1"/>
    </source>
</evidence>
<dbReference type="PANTHER" id="PTHR31838:SF1">
    <property type="entry name" value="CENTROSOMAL PROTEIN OF 55 KDA"/>
    <property type="match status" value="1"/>
</dbReference>